<name>A0A8B7NLK9_HYAAZ</name>
<dbReference type="SUPFAM" id="SSF56672">
    <property type="entry name" value="DNA/RNA polymerases"/>
    <property type="match status" value="1"/>
</dbReference>
<dbReference type="SUPFAM" id="SSF47353">
    <property type="entry name" value="Retrovirus capsid dimerization domain-like"/>
    <property type="match status" value="1"/>
</dbReference>
<dbReference type="AlphaFoldDB" id="A0A8B7NLK9"/>
<dbReference type="OrthoDB" id="6355569at2759"/>
<evidence type="ECO:0000259" key="2">
    <source>
        <dbReference type="PROSITE" id="PS50878"/>
    </source>
</evidence>
<dbReference type="KEGG" id="hazt:108671513"/>
<evidence type="ECO:0000313" key="3">
    <source>
        <dbReference type="Proteomes" id="UP000694843"/>
    </source>
</evidence>
<evidence type="ECO:0000313" key="4">
    <source>
        <dbReference type="RefSeq" id="XP_018014555.1"/>
    </source>
</evidence>
<dbReference type="GO" id="GO:0071897">
    <property type="term" value="P:DNA biosynthetic process"/>
    <property type="evidence" value="ECO:0007669"/>
    <property type="project" value="UniProtKB-ARBA"/>
</dbReference>
<dbReference type="PANTHER" id="PTHR46888">
    <property type="entry name" value="ZINC KNUCKLE DOMAINCONTAINING PROTEIN-RELATED"/>
    <property type="match status" value="1"/>
</dbReference>
<dbReference type="GeneID" id="108671513"/>
<dbReference type="PROSITE" id="PS50878">
    <property type="entry name" value="RT_POL"/>
    <property type="match status" value="1"/>
</dbReference>
<keyword evidence="3" id="KW-1185">Reference proteome</keyword>
<protein>
    <submittedName>
        <fullName evidence="4">Uncharacterized protein LOC108671513</fullName>
    </submittedName>
</protein>
<dbReference type="Gene3D" id="1.10.4020.10">
    <property type="entry name" value="DNA breaking-rejoining enzymes"/>
    <property type="match status" value="1"/>
</dbReference>
<feature type="domain" description="Reverse transcriptase" evidence="2">
    <location>
        <begin position="568"/>
        <end position="650"/>
    </location>
</feature>
<proteinExistence type="predicted"/>
<dbReference type="OMA" id="RATICED"/>
<dbReference type="Pfam" id="PF02023">
    <property type="entry name" value="SCAN"/>
    <property type="match status" value="1"/>
</dbReference>
<feature type="coiled-coil region" evidence="1">
    <location>
        <begin position="50"/>
        <end position="81"/>
    </location>
</feature>
<sequence>MPTIAELRAEAVQLGLEGEALTEFIYKQQSFYRDERAAERAAHNAELLAVREREQLAAEREKEREQLAAELERERRDHEIRMLELRSPRDSEVQLSDAAAKPKLPMYRDGEDITSYIIRFERIAELLQLNRSSYAVRLGTLLTGKAVQIYAALSPDVTGDYDSLKKALLSGFNKTHETYREEFRAARIGWNETYLQFATQLGRKLDYWLESRDVPKDYASVREFFIIDQFLSSLPPPLRLFIKEKDCKQLSEIVTLADNWSAAHKAYPKDSHMPKYQPDVKGNSPSRATAIQKPTRNLDNRQEMSKGCFSCGDSGHGRGPLAVLRDLWEDRNLKAEERTLFQYVIELQEKLQECSKLAAENADISVSKYKTYFDLKSQDLQFAVGNEVLVLLPDSSNKLLMSWKGPFKVVERKSRVNYVIDQDGSLRQYHANLLKRYYRRADAVVANVVDETGTQASFQSDPFFVCQACHIEEEMADGGEALNQDALVTLDVNSEERATICEDLSPEQTRDVATLIEEYDDVMSPVPGCSGTLSYDIELKTSTPTRARFYPVPIHLKSHFDKKVDNLLKLKIIQPSTSSYCSPIVMVHKPDQSYRMTIDYRMLNSITVFQAEPPCLVEEDLHLFAGAKYFSELDLARAYYQIPLTESTTI</sequence>
<dbReference type="PANTHER" id="PTHR46888:SF1">
    <property type="entry name" value="RIBONUCLEASE H"/>
    <property type="match status" value="1"/>
</dbReference>
<organism evidence="3 4">
    <name type="scientific">Hyalella azteca</name>
    <name type="common">Amphipod</name>
    <dbReference type="NCBI Taxonomy" id="294128"/>
    <lineage>
        <taxon>Eukaryota</taxon>
        <taxon>Metazoa</taxon>
        <taxon>Ecdysozoa</taxon>
        <taxon>Arthropoda</taxon>
        <taxon>Crustacea</taxon>
        <taxon>Multicrustacea</taxon>
        <taxon>Malacostraca</taxon>
        <taxon>Eumalacostraca</taxon>
        <taxon>Peracarida</taxon>
        <taxon>Amphipoda</taxon>
        <taxon>Senticaudata</taxon>
        <taxon>Talitrida</taxon>
        <taxon>Talitroidea</taxon>
        <taxon>Hyalellidae</taxon>
        <taxon>Hyalella</taxon>
    </lineage>
</organism>
<keyword evidence="1" id="KW-0175">Coiled coil</keyword>
<accession>A0A8B7NLK9</accession>
<reference evidence="4" key="1">
    <citation type="submission" date="2025-08" db="UniProtKB">
        <authorList>
            <consortium name="RefSeq"/>
        </authorList>
    </citation>
    <scope>IDENTIFICATION</scope>
    <source>
        <tissue evidence="4">Whole organism</tissue>
    </source>
</reference>
<dbReference type="Proteomes" id="UP000694843">
    <property type="component" value="Unplaced"/>
</dbReference>
<dbReference type="Gene3D" id="3.10.10.10">
    <property type="entry name" value="HIV Type 1 Reverse Transcriptase, subunit A, domain 1"/>
    <property type="match status" value="1"/>
</dbReference>
<gene>
    <name evidence="4" type="primary">LOC108671513</name>
</gene>
<dbReference type="CDD" id="cd01647">
    <property type="entry name" value="RT_LTR"/>
    <property type="match status" value="1"/>
</dbReference>
<dbReference type="InterPro" id="IPR003309">
    <property type="entry name" value="SCAN_dom"/>
</dbReference>
<dbReference type="InterPro" id="IPR038269">
    <property type="entry name" value="SCAN_sf"/>
</dbReference>
<dbReference type="RefSeq" id="XP_018014555.1">
    <property type="nucleotide sequence ID" value="XM_018159066.1"/>
</dbReference>
<dbReference type="InterPro" id="IPR043502">
    <property type="entry name" value="DNA/RNA_pol_sf"/>
</dbReference>
<evidence type="ECO:0000256" key="1">
    <source>
        <dbReference type="SAM" id="Coils"/>
    </source>
</evidence>
<dbReference type="InterPro" id="IPR000477">
    <property type="entry name" value="RT_dom"/>
</dbReference>